<gene>
    <name evidence="3" type="ORF">SAMN05192580_2821</name>
</gene>
<evidence type="ECO:0000256" key="1">
    <source>
        <dbReference type="SAM" id="SignalP"/>
    </source>
</evidence>
<dbReference type="AlphaFoldDB" id="A0A1I6LJQ0"/>
<dbReference type="Pfam" id="PF00753">
    <property type="entry name" value="Lactamase_B"/>
    <property type="match status" value="1"/>
</dbReference>
<evidence type="ECO:0000313" key="3">
    <source>
        <dbReference type="EMBL" id="SFS03694.1"/>
    </source>
</evidence>
<dbReference type="PANTHER" id="PTHR42951:SF17">
    <property type="entry name" value="METALLO-BETA-LACTAMASE DOMAIN-CONTAINING PROTEIN"/>
    <property type="match status" value="1"/>
</dbReference>
<protein>
    <submittedName>
        <fullName evidence="3">Metallo-beta-lactamase class B</fullName>
    </submittedName>
</protein>
<dbReference type="NCBIfam" id="NF033105">
    <property type="entry name" value="bla_subclass_B3"/>
    <property type="match status" value="1"/>
</dbReference>
<dbReference type="InterPro" id="IPR001279">
    <property type="entry name" value="Metallo-B-lactamas"/>
</dbReference>
<dbReference type="InterPro" id="IPR050855">
    <property type="entry name" value="NDM-1-like"/>
</dbReference>
<organism evidence="3 4">
    <name type="scientific">Sphingomonas jatrophae</name>
    <dbReference type="NCBI Taxonomy" id="1166337"/>
    <lineage>
        <taxon>Bacteria</taxon>
        <taxon>Pseudomonadati</taxon>
        <taxon>Pseudomonadota</taxon>
        <taxon>Alphaproteobacteria</taxon>
        <taxon>Sphingomonadales</taxon>
        <taxon>Sphingomonadaceae</taxon>
        <taxon>Sphingomonas</taxon>
    </lineage>
</organism>
<sequence length="286" mass="31109">MTKYLSRGAALLLALAAPAQAADPPAWSRPTAPFHVVGPIWYVGTKGLASWLIRTSAGAILIDGTLERNVPAIERNIRSLGVPLSSVKLLLNSHAHFDHAGGLARLKRDTGARLLASAADRSALESGIPPSETSYGVVRFPPVKVDESVRAADFEPGSVKLGEVSLTPKLTSGHTPGCTTWWMTVKEQGRDLRVIFPCSLSVAGNKLVGNRGYPGIVDDYRRSFWRLRRFNADVVLPAHPEQVDLLARAARARRGERDAFLMPGLLQRMVTDAEMDFETALRAEQL</sequence>
<keyword evidence="1" id="KW-0732">Signal</keyword>
<dbReference type="Gene3D" id="3.60.15.10">
    <property type="entry name" value="Ribonuclease Z/Hydroxyacylglutathione hydrolase-like"/>
    <property type="match status" value="1"/>
</dbReference>
<name>A0A1I6LJQ0_9SPHN</name>
<evidence type="ECO:0000259" key="2">
    <source>
        <dbReference type="SMART" id="SM00849"/>
    </source>
</evidence>
<dbReference type="RefSeq" id="WP_093315552.1">
    <property type="nucleotide sequence ID" value="NZ_FOZG01000002.1"/>
</dbReference>
<dbReference type="SMART" id="SM00849">
    <property type="entry name" value="Lactamase_B"/>
    <property type="match status" value="1"/>
</dbReference>
<dbReference type="Proteomes" id="UP000198824">
    <property type="component" value="Unassembled WGS sequence"/>
</dbReference>
<dbReference type="STRING" id="1166337.SAMN05192580_2821"/>
<feature type="signal peptide" evidence="1">
    <location>
        <begin position="1"/>
        <end position="21"/>
    </location>
</feature>
<proteinExistence type="predicted"/>
<feature type="domain" description="Metallo-beta-lactamase" evidence="2">
    <location>
        <begin position="47"/>
        <end position="239"/>
    </location>
</feature>
<dbReference type="OrthoDB" id="9773738at2"/>
<dbReference type="SUPFAM" id="SSF56281">
    <property type="entry name" value="Metallo-hydrolase/oxidoreductase"/>
    <property type="match status" value="1"/>
</dbReference>
<reference evidence="3 4" key="1">
    <citation type="submission" date="2016-10" db="EMBL/GenBank/DDBJ databases">
        <authorList>
            <person name="de Groot N.N."/>
        </authorList>
    </citation>
    <scope>NUCLEOTIDE SEQUENCE [LARGE SCALE GENOMIC DNA]</scope>
    <source>
        <strain evidence="3 4">S5-249</strain>
    </source>
</reference>
<accession>A0A1I6LJQ0</accession>
<feature type="chain" id="PRO_5011625003" evidence="1">
    <location>
        <begin position="22"/>
        <end position="286"/>
    </location>
</feature>
<dbReference type="EMBL" id="FOZG01000002">
    <property type="protein sequence ID" value="SFS03694.1"/>
    <property type="molecule type" value="Genomic_DNA"/>
</dbReference>
<dbReference type="NCBIfam" id="NF012229">
    <property type="entry name" value="bla_class_B_core"/>
    <property type="match status" value="1"/>
</dbReference>
<dbReference type="InterPro" id="IPR036866">
    <property type="entry name" value="RibonucZ/Hydroxyglut_hydro"/>
</dbReference>
<keyword evidence="4" id="KW-1185">Reference proteome</keyword>
<dbReference type="PANTHER" id="PTHR42951">
    <property type="entry name" value="METALLO-BETA-LACTAMASE DOMAIN-CONTAINING"/>
    <property type="match status" value="1"/>
</dbReference>
<evidence type="ECO:0000313" key="4">
    <source>
        <dbReference type="Proteomes" id="UP000198824"/>
    </source>
</evidence>